<dbReference type="InterPro" id="IPR044974">
    <property type="entry name" value="Disease_R_plants"/>
</dbReference>
<evidence type="ECO:0000313" key="8">
    <source>
        <dbReference type="EMBL" id="MCL7024548.1"/>
    </source>
</evidence>
<dbReference type="AlphaFoldDB" id="A0AA41RYI6"/>
<dbReference type="Gene3D" id="1.10.8.430">
    <property type="entry name" value="Helical domain of apoptotic protease-activating factors"/>
    <property type="match status" value="1"/>
</dbReference>
<dbReference type="SUPFAM" id="SSF52540">
    <property type="entry name" value="P-loop containing nucleoside triphosphate hydrolases"/>
    <property type="match status" value="1"/>
</dbReference>
<dbReference type="CDD" id="cd14798">
    <property type="entry name" value="RX-CC_like"/>
    <property type="match status" value="1"/>
</dbReference>
<dbReference type="InterPro" id="IPR058922">
    <property type="entry name" value="WHD_DRP"/>
</dbReference>
<name>A0AA41RYI6_PAPNU</name>
<dbReference type="PRINTS" id="PR00364">
    <property type="entry name" value="DISEASERSIST"/>
</dbReference>
<reference evidence="8" key="1">
    <citation type="submission" date="2022-03" db="EMBL/GenBank/DDBJ databases">
        <title>A functionally conserved STORR gene fusion in Papaver species that diverged 16.8 million years ago.</title>
        <authorList>
            <person name="Catania T."/>
        </authorList>
    </citation>
    <scope>NUCLEOTIDE SEQUENCE</scope>
    <source>
        <strain evidence="8">S-191538</strain>
    </source>
</reference>
<sequence length="988" mass="113267">MAEVAVLRILLETVKKLITDEAYLLLGVDGHIYRLQNELEWMFTSIKEVDETLRSNENLKLWVKQVRGIIFDTEDIIDEFILDFVHCKQFQKDPKVLKGGLKGFISSAKKLPSLHKYGTRIKKINTRVTDLKANKETYWFESTQITSGVTGSLNEVSSLSLHQKIERRRAEIAAEEHRDAIAIHEESERQIKSLLLTADAKDEKLRIISIVGMGGVGKTTLSRKVYNDEIVAESFKYRAFIYISKAYNLQELVRSIIRQCSNSTTSFEEEVFFLSSSFFMRFWIYLSRLFMLFFSFVNELFCLKKRNTYIEEELPKEKLHAFLKGKKYLIVLDDVWDTDDLDKLRSALPKEENGSRVLLTTRHEVVANHASGSSSPNIHKLSLIEEAESWPLFLTKVFPSDSIETSEESARSMKAWDLGKQMVEKCCGLPLAIVVLGSLLLGLEKSQNEWTKVNDSASWHLSQANRDNSYKCSGILALSYDYLPYYLKPCFLYMSLFLEAREIRATKLFQCWIAEGFIEKRGDESLEDIAEDYLEELIRRSLIQVSALRCDGKRVKTCRIHNLLREISVAECEGNQFSQIYNSIDTFYRQQKDSRRVAVYYNPCGPEVQYSSKLHYFQIRSLMCQAVPITEKNYLSSVFGSFRLLRVLEFHGDHPKISCVSFPEELGKLIHLRYLSLMKIKLEKIDTSCLSKLVNLQFLNLNGCISELELDDRIWCLQRLRYLNLGGLIPTGSKGQTTKLGIGNLTNLHFLTIVAGDWMNGGGLKRLISLRKLRIEECSSSRSEEISNAIANFRKLQSLALISKTSLFPLTSEGVPLASVQFSNHEFLVKLHLKGNIHGWTAGSISFPPNLCKLKLEWSSMKEDPMPILEKLPCLTFLHLGFRSYEGNQMVCSRGGFGCLRTLEIFSLKMLQEWIIEDGALQILAHLDIRECRKLKMIPDGLQQLTTLKILRVVNMPTQFQGRMIKEVGEDWNKIKHVPESGVILQGF</sequence>
<dbReference type="PANTHER" id="PTHR23155:SF1205">
    <property type="entry name" value="DISEASE RESISTANCE PROTEIN RPM1"/>
    <property type="match status" value="1"/>
</dbReference>
<evidence type="ECO:0000259" key="7">
    <source>
        <dbReference type="Pfam" id="PF23598"/>
    </source>
</evidence>
<keyword evidence="2" id="KW-0547">Nucleotide-binding</keyword>
<evidence type="ECO:0000313" key="9">
    <source>
        <dbReference type="Proteomes" id="UP001177140"/>
    </source>
</evidence>
<dbReference type="Proteomes" id="UP001177140">
    <property type="component" value="Unassembled WGS sequence"/>
</dbReference>
<evidence type="ECO:0000256" key="1">
    <source>
        <dbReference type="ARBA" id="ARBA00022737"/>
    </source>
</evidence>
<evidence type="ECO:0000256" key="2">
    <source>
        <dbReference type="ARBA" id="ARBA00022741"/>
    </source>
</evidence>
<comment type="caution">
    <text evidence="8">The sequence shown here is derived from an EMBL/GenBank/DDBJ whole genome shotgun (WGS) entry which is preliminary data.</text>
</comment>
<dbReference type="SUPFAM" id="SSF52058">
    <property type="entry name" value="L domain-like"/>
    <property type="match status" value="1"/>
</dbReference>
<evidence type="ECO:0000259" key="4">
    <source>
        <dbReference type="Pfam" id="PF00931"/>
    </source>
</evidence>
<feature type="domain" description="Disease resistance R13L4/SHOC-2-like LRR" evidence="7">
    <location>
        <begin position="619"/>
        <end position="970"/>
    </location>
</feature>
<dbReference type="Pfam" id="PF00931">
    <property type="entry name" value="NB-ARC"/>
    <property type="match status" value="2"/>
</dbReference>
<dbReference type="InterPro" id="IPR041118">
    <property type="entry name" value="Rx_N"/>
</dbReference>
<dbReference type="InterPro" id="IPR055414">
    <property type="entry name" value="LRR_R13L4/SHOC2-like"/>
</dbReference>
<keyword evidence="1" id="KW-0677">Repeat</keyword>
<dbReference type="FunFam" id="1.10.10.10:FF:000322">
    <property type="entry name" value="Probable disease resistance protein At1g63360"/>
    <property type="match status" value="1"/>
</dbReference>
<dbReference type="InterPro" id="IPR042197">
    <property type="entry name" value="Apaf_helical"/>
</dbReference>
<dbReference type="Gene3D" id="3.40.50.300">
    <property type="entry name" value="P-loop containing nucleotide triphosphate hydrolases"/>
    <property type="match status" value="1"/>
</dbReference>
<feature type="domain" description="Disease resistance protein winged helix" evidence="6">
    <location>
        <begin position="496"/>
        <end position="567"/>
    </location>
</feature>
<dbReference type="Gene3D" id="3.80.10.10">
    <property type="entry name" value="Ribonuclease Inhibitor"/>
    <property type="match status" value="1"/>
</dbReference>
<dbReference type="GO" id="GO:0098542">
    <property type="term" value="P:defense response to other organism"/>
    <property type="evidence" value="ECO:0007669"/>
    <property type="project" value="TreeGrafter"/>
</dbReference>
<proteinExistence type="predicted"/>
<gene>
    <name evidence="8" type="ORF">MKW94_014274</name>
</gene>
<dbReference type="InterPro" id="IPR038005">
    <property type="entry name" value="RX-like_CC"/>
</dbReference>
<protein>
    <recommendedName>
        <fullName evidence="10">Disease resistance protein</fullName>
    </recommendedName>
</protein>
<dbReference type="Gene3D" id="1.20.5.4130">
    <property type="match status" value="1"/>
</dbReference>
<dbReference type="PANTHER" id="PTHR23155">
    <property type="entry name" value="DISEASE RESISTANCE PROTEIN RP"/>
    <property type="match status" value="1"/>
</dbReference>
<keyword evidence="3" id="KW-0611">Plant defense</keyword>
<feature type="domain" description="Disease resistance N-terminal" evidence="5">
    <location>
        <begin position="6"/>
        <end position="91"/>
    </location>
</feature>
<feature type="domain" description="NB-ARC" evidence="4">
    <location>
        <begin position="190"/>
        <end position="263"/>
    </location>
</feature>
<dbReference type="InterPro" id="IPR032675">
    <property type="entry name" value="LRR_dom_sf"/>
</dbReference>
<dbReference type="Gene3D" id="1.10.10.10">
    <property type="entry name" value="Winged helix-like DNA-binding domain superfamily/Winged helix DNA-binding domain"/>
    <property type="match status" value="1"/>
</dbReference>
<dbReference type="GO" id="GO:0043531">
    <property type="term" value="F:ADP binding"/>
    <property type="evidence" value="ECO:0007669"/>
    <property type="project" value="InterPro"/>
</dbReference>
<evidence type="ECO:0000256" key="3">
    <source>
        <dbReference type="ARBA" id="ARBA00022821"/>
    </source>
</evidence>
<accession>A0AA41RYI6</accession>
<dbReference type="EMBL" id="JAJJMA010035771">
    <property type="protein sequence ID" value="MCL7024548.1"/>
    <property type="molecule type" value="Genomic_DNA"/>
</dbReference>
<organism evidence="8 9">
    <name type="scientific">Papaver nudicaule</name>
    <name type="common">Iceland poppy</name>
    <dbReference type="NCBI Taxonomy" id="74823"/>
    <lineage>
        <taxon>Eukaryota</taxon>
        <taxon>Viridiplantae</taxon>
        <taxon>Streptophyta</taxon>
        <taxon>Embryophyta</taxon>
        <taxon>Tracheophyta</taxon>
        <taxon>Spermatophyta</taxon>
        <taxon>Magnoliopsida</taxon>
        <taxon>Ranunculales</taxon>
        <taxon>Papaveraceae</taxon>
        <taxon>Papaveroideae</taxon>
        <taxon>Papaver</taxon>
    </lineage>
</organism>
<dbReference type="InterPro" id="IPR036388">
    <property type="entry name" value="WH-like_DNA-bd_sf"/>
</dbReference>
<evidence type="ECO:0000259" key="5">
    <source>
        <dbReference type="Pfam" id="PF18052"/>
    </source>
</evidence>
<dbReference type="Pfam" id="PF18052">
    <property type="entry name" value="Rx_N"/>
    <property type="match status" value="1"/>
</dbReference>
<evidence type="ECO:0000259" key="6">
    <source>
        <dbReference type="Pfam" id="PF23559"/>
    </source>
</evidence>
<dbReference type="Pfam" id="PF23559">
    <property type="entry name" value="WHD_DRP"/>
    <property type="match status" value="1"/>
</dbReference>
<evidence type="ECO:0008006" key="10">
    <source>
        <dbReference type="Google" id="ProtNLM"/>
    </source>
</evidence>
<dbReference type="Pfam" id="PF23598">
    <property type="entry name" value="LRR_14"/>
    <property type="match status" value="1"/>
</dbReference>
<feature type="domain" description="NB-ARC" evidence="4">
    <location>
        <begin position="277"/>
        <end position="401"/>
    </location>
</feature>
<dbReference type="InterPro" id="IPR002182">
    <property type="entry name" value="NB-ARC"/>
</dbReference>
<dbReference type="InterPro" id="IPR027417">
    <property type="entry name" value="P-loop_NTPase"/>
</dbReference>
<keyword evidence="9" id="KW-1185">Reference proteome</keyword>